<evidence type="ECO:0000256" key="1">
    <source>
        <dbReference type="SAM" id="MobiDB-lite"/>
    </source>
</evidence>
<evidence type="ECO:0000313" key="2">
    <source>
        <dbReference type="EMBL" id="KAK3242321.1"/>
    </source>
</evidence>
<dbReference type="EMBL" id="LGRX02033192">
    <property type="protein sequence ID" value="KAK3242321.1"/>
    <property type="molecule type" value="Genomic_DNA"/>
</dbReference>
<comment type="caution">
    <text evidence="2">The sequence shown here is derived from an EMBL/GenBank/DDBJ whole genome shotgun (WGS) entry which is preliminary data.</text>
</comment>
<dbReference type="AlphaFoldDB" id="A0AAE0BT45"/>
<proteinExistence type="predicted"/>
<protein>
    <submittedName>
        <fullName evidence="2">Uncharacterized protein</fullName>
    </submittedName>
</protein>
<keyword evidence="3" id="KW-1185">Reference proteome</keyword>
<sequence length="175" mass="18407">MPGAMRPKGIPSQDFARTDSGAYSVDGSLRVLESAHCGPRWRQGQIKVVKAGVVVTVGGKEVELGEVAKVEEVAKVVDKEEAEVVVVEQEVVERVEEADGGGVVVGRVWGRGRRGVAEVMGGRGGRWEGGGGGGGGWWRRRWGWEEGEMEGGGKGGGMEEVAYGGGEGTVRTQSQ</sequence>
<name>A0AAE0BT45_9CHLO</name>
<accession>A0AAE0BT45</accession>
<organism evidence="2 3">
    <name type="scientific">Cymbomonas tetramitiformis</name>
    <dbReference type="NCBI Taxonomy" id="36881"/>
    <lineage>
        <taxon>Eukaryota</taxon>
        <taxon>Viridiplantae</taxon>
        <taxon>Chlorophyta</taxon>
        <taxon>Pyramimonadophyceae</taxon>
        <taxon>Pyramimonadales</taxon>
        <taxon>Pyramimonadaceae</taxon>
        <taxon>Cymbomonas</taxon>
    </lineage>
</organism>
<gene>
    <name evidence="2" type="ORF">CYMTET_47980</name>
</gene>
<feature type="compositionally biased region" description="Gly residues" evidence="1">
    <location>
        <begin position="150"/>
        <end position="168"/>
    </location>
</feature>
<dbReference type="Proteomes" id="UP001190700">
    <property type="component" value="Unassembled WGS sequence"/>
</dbReference>
<evidence type="ECO:0000313" key="3">
    <source>
        <dbReference type="Proteomes" id="UP001190700"/>
    </source>
</evidence>
<feature type="region of interest" description="Disordered" evidence="1">
    <location>
        <begin position="146"/>
        <end position="175"/>
    </location>
</feature>
<reference evidence="2 3" key="1">
    <citation type="journal article" date="2015" name="Genome Biol. Evol.">
        <title>Comparative Genomics of a Bacterivorous Green Alga Reveals Evolutionary Causalities and Consequences of Phago-Mixotrophic Mode of Nutrition.</title>
        <authorList>
            <person name="Burns J.A."/>
            <person name="Paasch A."/>
            <person name="Narechania A."/>
            <person name="Kim E."/>
        </authorList>
    </citation>
    <scope>NUCLEOTIDE SEQUENCE [LARGE SCALE GENOMIC DNA]</scope>
    <source>
        <strain evidence="2 3">PLY_AMNH</strain>
    </source>
</reference>